<gene>
    <name evidence="1" type="ORF">METZ01_LOCUS154174</name>
</gene>
<feature type="non-terminal residue" evidence="1">
    <location>
        <position position="1"/>
    </location>
</feature>
<reference evidence="1" key="1">
    <citation type="submission" date="2018-05" db="EMBL/GenBank/DDBJ databases">
        <authorList>
            <person name="Lanie J.A."/>
            <person name="Ng W.-L."/>
            <person name="Kazmierczak K.M."/>
            <person name="Andrzejewski T.M."/>
            <person name="Davidsen T.M."/>
            <person name="Wayne K.J."/>
            <person name="Tettelin H."/>
            <person name="Glass J.I."/>
            <person name="Rusch D."/>
            <person name="Podicherti R."/>
            <person name="Tsui H.-C.T."/>
            <person name="Winkler M.E."/>
        </authorList>
    </citation>
    <scope>NUCLEOTIDE SEQUENCE</scope>
</reference>
<sequence length="76" mass="8177">LEVVRRWTVPCVTTYTPSDHPVIDDLTGRVSALLGGNGYAAKCAPALGELAAIRLLDGSWNPEVDRDLFRLNGPDA</sequence>
<evidence type="ECO:0000313" key="1">
    <source>
        <dbReference type="EMBL" id="SVB01320.1"/>
    </source>
</evidence>
<dbReference type="EMBL" id="UINC01025548">
    <property type="protein sequence ID" value="SVB01320.1"/>
    <property type="molecule type" value="Genomic_DNA"/>
</dbReference>
<evidence type="ECO:0008006" key="2">
    <source>
        <dbReference type="Google" id="ProtNLM"/>
    </source>
</evidence>
<dbReference type="Gene3D" id="3.50.50.60">
    <property type="entry name" value="FAD/NAD(P)-binding domain"/>
    <property type="match status" value="1"/>
</dbReference>
<dbReference type="InterPro" id="IPR036188">
    <property type="entry name" value="FAD/NAD-bd_sf"/>
</dbReference>
<organism evidence="1">
    <name type="scientific">marine metagenome</name>
    <dbReference type="NCBI Taxonomy" id="408172"/>
    <lineage>
        <taxon>unclassified sequences</taxon>
        <taxon>metagenomes</taxon>
        <taxon>ecological metagenomes</taxon>
    </lineage>
</organism>
<dbReference type="AlphaFoldDB" id="A0A382AID3"/>
<name>A0A382AID3_9ZZZZ</name>
<accession>A0A382AID3</accession>
<protein>
    <recommendedName>
        <fullName evidence="2">FAD dependent oxidoreductase domain-containing protein</fullName>
    </recommendedName>
</protein>
<proteinExistence type="predicted"/>